<evidence type="ECO:0000256" key="5">
    <source>
        <dbReference type="PROSITE-ProRule" id="PRU00339"/>
    </source>
</evidence>
<evidence type="ECO:0000256" key="2">
    <source>
        <dbReference type="ARBA" id="ARBA00023015"/>
    </source>
</evidence>
<feature type="domain" description="OmpR/PhoB-type" evidence="7">
    <location>
        <begin position="1"/>
        <end position="94"/>
    </location>
</feature>
<dbReference type="Gene3D" id="3.40.50.300">
    <property type="entry name" value="P-loop containing nucleotide triphosphate hydrolases"/>
    <property type="match status" value="1"/>
</dbReference>
<evidence type="ECO:0000256" key="6">
    <source>
        <dbReference type="PROSITE-ProRule" id="PRU01091"/>
    </source>
</evidence>
<keyword evidence="4" id="KW-0804">Transcription</keyword>
<evidence type="ECO:0000256" key="4">
    <source>
        <dbReference type="ARBA" id="ARBA00023163"/>
    </source>
</evidence>
<dbReference type="Pfam" id="PF03704">
    <property type="entry name" value="BTAD"/>
    <property type="match status" value="1"/>
</dbReference>
<gene>
    <name evidence="8" type="ORF">GC106_78310</name>
</gene>
<dbReference type="SUPFAM" id="SSF48452">
    <property type="entry name" value="TPR-like"/>
    <property type="match status" value="3"/>
</dbReference>
<dbReference type="Pfam" id="PF00931">
    <property type="entry name" value="NB-ARC"/>
    <property type="match status" value="1"/>
</dbReference>
<feature type="repeat" description="TPR" evidence="5">
    <location>
        <begin position="704"/>
        <end position="737"/>
    </location>
</feature>
<comment type="caution">
    <text evidence="8">The sequence shown here is derived from an EMBL/GenBank/DDBJ whole genome shotgun (WGS) entry which is preliminary data.</text>
</comment>
<evidence type="ECO:0000313" key="9">
    <source>
        <dbReference type="Proteomes" id="UP000763557"/>
    </source>
</evidence>
<keyword evidence="3 6" id="KW-0238">DNA-binding</keyword>
<dbReference type="InterPro" id="IPR051677">
    <property type="entry name" value="AfsR-DnrI-RedD_regulator"/>
</dbReference>
<dbReference type="Gene3D" id="1.25.40.10">
    <property type="entry name" value="Tetratricopeptide repeat domain"/>
    <property type="match status" value="3"/>
</dbReference>
<evidence type="ECO:0000256" key="3">
    <source>
        <dbReference type="ARBA" id="ARBA00023125"/>
    </source>
</evidence>
<dbReference type="SMART" id="SM00382">
    <property type="entry name" value="AAA"/>
    <property type="match status" value="1"/>
</dbReference>
<evidence type="ECO:0000259" key="7">
    <source>
        <dbReference type="PROSITE" id="PS51755"/>
    </source>
</evidence>
<dbReference type="InterPro" id="IPR026000">
    <property type="entry name" value="Apc5_dom"/>
</dbReference>
<dbReference type="InterPro" id="IPR027417">
    <property type="entry name" value="P-loop_NTPase"/>
</dbReference>
<dbReference type="InterPro" id="IPR019734">
    <property type="entry name" value="TPR_rpt"/>
</dbReference>
<reference evidence="8 9" key="1">
    <citation type="submission" date="2020-01" db="EMBL/GenBank/DDBJ databases">
        <title>Kibdelosporangium persica a novel Actinomycetes from a hot desert in Iran.</title>
        <authorList>
            <person name="Safaei N."/>
            <person name="Zaburannyi N."/>
            <person name="Mueller R."/>
            <person name="Wink J."/>
        </authorList>
    </citation>
    <scope>NUCLEOTIDE SEQUENCE [LARGE SCALE GENOMIC DNA]</scope>
    <source>
        <strain evidence="8 9">4NS15</strain>
    </source>
</reference>
<feature type="DNA-binding region" description="OmpR/PhoB-type" evidence="6">
    <location>
        <begin position="1"/>
        <end position="94"/>
    </location>
</feature>
<dbReference type="SMART" id="SM01043">
    <property type="entry name" value="BTAD"/>
    <property type="match status" value="1"/>
</dbReference>
<dbReference type="SUPFAM" id="SSF46894">
    <property type="entry name" value="C-terminal effector domain of the bipartite response regulators"/>
    <property type="match status" value="1"/>
</dbReference>
<keyword evidence="9" id="KW-1185">Reference proteome</keyword>
<keyword evidence="5" id="KW-0802">TPR repeat</keyword>
<proteinExistence type="inferred from homology"/>
<protein>
    <submittedName>
        <fullName evidence="8">DNA-binding transcriptional activator of the SARP family</fullName>
    </submittedName>
</protein>
<accession>A0ABX2FIK8</accession>
<dbReference type="EMBL" id="JAAATY010000041">
    <property type="protein sequence ID" value="NRN70560.1"/>
    <property type="molecule type" value="Genomic_DNA"/>
</dbReference>
<dbReference type="CDD" id="cd15831">
    <property type="entry name" value="BTAD"/>
    <property type="match status" value="1"/>
</dbReference>
<dbReference type="PROSITE" id="PS51755">
    <property type="entry name" value="OMPR_PHOB"/>
    <property type="match status" value="1"/>
</dbReference>
<dbReference type="PROSITE" id="PS50005">
    <property type="entry name" value="TPR"/>
    <property type="match status" value="1"/>
</dbReference>
<dbReference type="InterPro" id="IPR011990">
    <property type="entry name" value="TPR-like_helical_dom_sf"/>
</dbReference>
<evidence type="ECO:0000313" key="8">
    <source>
        <dbReference type="EMBL" id="NRN70560.1"/>
    </source>
</evidence>
<dbReference type="GO" id="GO:0003677">
    <property type="term" value="F:DNA binding"/>
    <property type="evidence" value="ECO:0007669"/>
    <property type="project" value="UniProtKB-KW"/>
</dbReference>
<dbReference type="PRINTS" id="PR00364">
    <property type="entry name" value="DISEASERSIST"/>
</dbReference>
<dbReference type="SMART" id="SM00862">
    <property type="entry name" value="Trans_reg_C"/>
    <property type="match status" value="1"/>
</dbReference>
<dbReference type="PANTHER" id="PTHR35807:SF1">
    <property type="entry name" value="TRANSCRIPTIONAL REGULATOR REDD"/>
    <property type="match status" value="1"/>
</dbReference>
<dbReference type="InterPro" id="IPR005158">
    <property type="entry name" value="BTAD"/>
</dbReference>
<dbReference type="Gene3D" id="1.10.10.10">
    <property type="entry name" value="Winged helix-like DNA-binding domain superfamily/Winged helix DNA-binding domain"/>
    <property type="match status" value="1"/>
</dbReference>
<evidence type="ECO:0000256" key="1">
    <source>
        <dbReference type="ARBA" id="ARBA00005820"/>
    </source>
</evidence>
<comment type="similarity">
    <text evidence="1">Belongs to the AfsR/DnrI/RedD regulatory family.</text>
</comment>
<dbReference type="InterPro" id="IPR016032">
    <property type="entry name" value="Sig_transdc_resp-reg_C-effctor"/>
</dbReference>
<dbReference type="PANTHER" id="PTHR35807">
    <property type="entry name" value="TRANSCRIPTIONAL REGULATOR REDD-RELATED"/>
    <property type="match status" value="1"/>
</dbReference>
<dbReference type="SUPFAM" id="SSF52540">
    <property type="entry name" value="P-loop containing nucleoside triphosphate hydrolases"/>
    <property type="match status" value="1"/>
</dbReference>
<dbReference type="Proteomes" id="UP000763557">
    <property type="component" value="Unassembled WGS sequence"/>
</dbReference>
<dbReference type="InterPro" id="IPR002182">
    <property type="entry name" value="NB-ARC"/>
</dbReference>
<dbReference type="InterPro" id="IPR003593">
    <property type="entry name" value="AAA+_ATPase"/>
</dbReference>
<dbReference type="Pfam" id="PF13424">
    <property type="entry name" value="TPR_12"/>
    <property type="match status" value="2"/>
</dbReference>
<keyword evidence="2" id="KW-0805">Transcription regulation</keyword>
<dbReference type="Pfam" id="PF00486">
    <property type="entry name" value="Trans_reg_C"/>
    <property type="match status" value="1"/>
</dbReference>
<dbReference type="InterPro" id="IPR001867">
    <property type="entry name" value="OmpR/PhoB-type_DNA-bd"/>
</dbReference>
<dbReference type="Pfam" id="PF13374">
    <property type="entry name" value="TPR_10"/>
    <property type="match status" value="2"/>
</dbReference>
<organism evidence="8 9">
    <name type="scientific">Kibdelosporangium persicum</name>
    <dbReference type="NCBI Taxonomy" id="2698649"/>
    <lineage>
        <taxon>Bacteria</taxon>
        <taxon>Bacillati</taxon>
        <taxon>Actinomycetota</taxon>
        <taxon>Actinomycetes</taxon>
        <taxon>Pseudonocardiales</taxon>
        <taxon>Pseudonocardiaceae</taxon>
        <taxon>Kibdelosporangium</taxon>
    </lineage>
</organism>
<sequence length="1036" mass="115041">MMTELRYGVLGPLEVVRDGERVAVNGPKLRVLLATLLLQANATVSMDQLGERLWGERPPATARKSVQLYVMRLRRILGDDSLIETRPDGYLINVRPGQLDLLRFRDLTMAARQAARSGDLLEELTNLDDALACWRGPALIDVPSESLQREAVAELAEDRLRTVERRIQVHLDLGRHREVIGELVQLTKEHPWQEQFWVQLIQALHRSDRLADALDTYRTVHRKFRDELGIDPGPRLQQIQRTILADQPVIDRDGQPATTAPINQLPAALRDFVGRQDTIDRLMETRGPITVVSGPPGIGKTALILHFAHIVRDRFPDGQLYVNLQGYAADPPLAPATVLSRFLRALGVGRDEIPADLQDQAALYRSLLTDKRMLVVLDNAVDAEQVRPLLPADPGCHVLITSRSDLRGLVVNPGADHLPLDVLTDWESAAVLTELVGTQRAEAEPDALLDLVTACANLPLALRIAGANLAANPHRRIAEYVEEMKQSGRLPELAIDGDEASAVRVAFDHSYLRLRESDQVLFRLLGLAPGPDIGVGAAAALFGEPVPETSRALDRLTAAALLHRESGERYQFHDLIREYALSQQRVPDSTEALTRLADFYLHTANAAARLLYPTTPRLPLPDPTVHPAPLTETTALRWLDEERYNLVAVVTWAASHPVLRPYAWRLVDVLRGYLQARGYAREALTAFEAAFRAAQEAGEPSAQISMLDVLGLMAYNLSDYERAIDYHKQALAVAEQIADLDAAAQALHNLGRIHIQQGRPQFAEDCHRKALDASRRTGNQLAEILALNYIGVAHTSSGRPATALEWHEQSLALSRETGNQAAAFRALNGLGIAYWNLGELDKAVRLQHQVLDYCREIGERFGELITLVCLAEIHCDRENYDTALAHADEAMRLSTQIGDRRSETGALEIIATVHSRRGHFLRAITGYTEALRLARRIGFRYGETSILIGLAGAHREAGDAELALTYSEQALIKLRTGGQLLLEARALTELAYVQLALGHRYEARVYITHAVRLAQERGQRLTEQRARQMQSLLDEA</sequence>
<name>A0ABX2FIK8_9PSEU</name>
<dbReference type="InterPro" id="IPR036388">
    <property type="entry name" value="WH-like_DNA-bd_sf"/>
</dbReference>
<dbReference type="SMART" id="SM00028">
    <property type="entry name" value="TPR"/>
    <property type="match status" value="8"/>
</dbReference>
<dbReference type="Pfam" id="PF12862">
    <property type="entry name" value="ANAPC5"/>
    <property type="match status" value="1"/>
</dbReference>